<name>A0A1S2LEC9_9BACI</name>
<evidence type="ECO:0000313" key="2">
    <source>
        <dbReference type="EMBL" id="OIJ07443.1"/>
    </source>
</evidence>
<dbReference type="OrthoDB" id="2680327at2"/>
<reference evidence="4 5" key="3">
    <citation type="journal article" date="2019" name="Int. J. Syst. Evol. Microbiol.">
        <title>Anaerobacillus isosaccharinicus sp. nov., an alkaliphilic bacterium which degrades isosaccharinic acid.</title>
        <authorList>
            <person name="Bassil N.M."/>
            <person name="Lloyd J.R."/>
        </authorList>
    </citation>
    <scope>NUCLEOTIDE SEQUENCE [LARGE SCALE GENOMIC DNA]</scope>
    <source>
        <strain evidence="4 5">NB2006</strain>
    </source>
</reference>
<dbReference type="AlphaFoldDB" id="A0A1S2LEC9"/>
<dbReference type="EMBL" id="CP063356">
    <property type="protein sequence ID" value="QOY35216.1"/>
    <property type="molecule type" value="Genomic_DNA"/>
</dbReference>
<sequence>MNEELKELLRSVLKEELKPIRKQLDNFEQRFERIDQRLEIIEIDVRNLKDNLINGLGPYFEQITSHIDEVKEVTKTQQIMIETLSARSIKHESEIKEIKRLIKNSTFAE</sequence>
<dbReference type="EMBL" id="LQXD01000174">
    <property type="protein sequence ID" value="OIJ07443.1"/>
    <property type="molecule type" value="Genomic_DNA"/>
</dbReference>
<dbReference type="Proteomes" id="UP000180175">
    <property type="component" value="Chromosome"/>
</dbReference>
<evidence type="ECO:0000313" key="5">
    <source>
        <dbReference type="Proteomes" id="UP000180175"/>
    </source>
</evidence>
<reference evidence="4 5" key="2">
    <citation type="journal article" date="2017" name="Genome Announc.">
        <title>Draft Genome Sequences of Four Alkaliphilic Bacteria Belonging to the Anaerobacillus Genus.</title>
        <authorList>
            <person name="Bassil N.M."/>
            <person name="Lloyd J.R."/>
        </authorList>
    </citation>
    <scope>NUCLEOTIDE SEQUENCE [LARGE SCALE GENOMIC DNA]</scope>
    <source>
        <strain evidence="4 5">NB2006</strain>
    </source>
</reference>
<dbReference type="RefSeq" id="WP_071318077.1">
    <property type="nucleotide sequence ID" value="NZ_CP063356.2"/>
</dbReference>
<dbReference type="EMBL" id="LQXD01000143">
    <property type="protein sequence ID" value="OIJ10869.1"/>
    <property type="molecule type" value="Genomic_DNA"/>
</dbReference>
<gene>
    <name evidence="4" type="ORF">AWH56_021345</name>
    <name evidence="3" type="ORF">AWH56_16345</name>
    <name evidence="2" type="ORF">AWH56_20635</name>
</gene>
<evidence type="ECO:0000256" key="1">
    <source>
        <dbReference type="SAM" id="Coils"/>
    </source>
</evidence>
<feature type="coiled-coil region" evidence="1">
    <location>
        <begin position="10"/>
        <end position="51"/>
    </location>
</feature>
<reference evidence="3 5" key="1">
    <citation type="submission" date="2016-10" db="EMBL/GenBank/DDBJ databases">
        <title>Draft genome sequences of four alkaliphilic bacteria belonging to the Anaerobacillus genus.</title>
        <authorList>
            <person name="Bassil N.M."/>
            <person name="Lloyd J.R."/>
        </authorList>
    </citation>
    <scope>NUCLEOTIDE SEQUENCE [LARGE SCALE GENOMIC DNA]</scope>
    <source>
        <strain evidence="3 5">NB2006</strain>
    </source>
</reference>
<protein>
    <submittedName>
        <fullName evidence="3">Uncharacterized protein</fullName>
    </submittedName>
</protein>
<keyword evidence="1" id="KW-0175">Coiled coil</keyword>
<accession>A0A1S2LEC9</accession>
<reference evidence="4" key="4">
    <citation type="submission" date="2020-10" db="EMBL/GenBank/DDBJ databases">
        <authorList>
            <person name="Bassil N.M."/>
            <person name="Lloyd J.R."/>
        </authorList>
    </citation>
    <scope>NUCLEOTIDE SEQUENCE</scope>
    <source>
        <strain evidence="4">NB2006</strain>
    </source>
</reference>
<evidence type="ECO:0000313" key="4">
    <source>
        <dbReference type="EMBL" id="QOY35216.1"/>
    </source>
</evidence>
<organism evidence="3 5">
    <name type="scientific">Anaerobacillus isosaccharinicus</name>
    <dbReference type="NCBI Taxonomy" id="1532552"/>
    <lineage>
        <taxon>Bacteria</taxon>
        <taxon>Bacillati</taxon>
        <taxon>Bacillota</taxon>
        <taxon>Bacilli</taxon>
        <taxon>Bacillales</taxon>
        <taxon>Bacillaceae</taxon>
        <taxon>Anaerobacillus</taxon>
    </lineage>
</organism>
<proteinExistence type="predicted"/>
<keyword evidence="5" id="KW-1185">Reference proteome</keyword>
<dbReference type="KEGG" id="aia:AWH56_021345"/>
<evidence type="ECO:0000313" key="3">
    <source>
        <dbReference type="EMBL" id="OIJ10869.1"/>
    </source>
</evidence>